<dbReference type="PANTHER" id="PTHR43747">
    <property type="entry name" value="FAD-BINDING PROTEIN"/>
    <property type="match status" value="1"/>
</dbReference>
<dbReference type="InterPro" id="IPR006905">
    <property type="entry name" value="Flavin_halogenase"/>
</dbReference>
<dbReference type="Proteomes" id="UP001595897">
    <property type="component" value="Unassembled WGS sequence"/>
</dbReference>
<dbReference type="GO" id="GO:0016491">
    <property type="term" value="F:oxidoreductase activity"/>
    <property type="evidence" value="ECO:0007669"/>
    <property type="project" value="UniProtKB-KW"/>
</dbReference>
<dbReference type="EMBL" id="JBHSGU010000002">
    <property type="protein sequence ID" value="MFC4699143.1"/>
    <property type="molecule type" value="Genomic_DNA"/>
</dbReference>
<dbReference type="Pfam" id="PF04820">
    <property type="entry name" value="Trp_halogenase"/>
    <property type="match status" value="1"/>
</dbReference>
<dbReference type="InterPro" id="IPR036188">
    <property type="entry name" value="FAD/NAD-bd_sf"/>
</dbReference>
<keyword evidence="2" id="KW-1185">Reference proteome</keyword>
<dbReference type="InterPro" id="IPR050816">
    <property type="entry name" value="Flavin-dep_Halogenase_NPB"/>
</dbReference>
<proteinExistence type="predicted"/>
<accession>A0ABV9LU24</accession>
<keyword evidence="1" id="KW-0560">Oxidoreductase</keyword>
<dbReference type="PIRSF" id="PIRSF011396">
    <property type="entry name" value="Trp_halogenase"/>
    <property type="match status" value="1"/>
</dbReference>
<evidence type="ECO:0000313" key="1">
    <source>
        <dbReference type="EMBL" id="MFC4699143.1"/>
    </source>
</evidence>
<gene>
    <name evidence="1" type="ORF">ACFO4O_03110</name>
</gene>
<name>A0ABV9LU24_9ALTE</name>
<reference evidence="2" key="1">
    <citation type="journal article" date="2019" name="Int. J. Syst. Evol. Microbiol.">
        <title>The Global Catalogue of Microorganisms (GCM) 10K type strain sequencing project: providing services to taxonomists for standard genome sequencing and annotation.</title>
        <authorList>
            <consortium name="The Broad Institute Genomics Platform"/>
            <consortium name="The Broad Institute Genome Sequencing Center for Infectious Disease"/>
            <person name="Wu L."/>
            <person name="Ma J."/>
        </authorList>
    </citation>
    <scope>NUCLEOTIDE SEQUENCE [LARGE SCALE GENOMIC DNA]</scope>
    <source>
        <strain evidence="2">KACC 12507</strain>
    </source>
</reference>
<dbReference type="RefSeq" id="WP_382405884.1">
    <property type="nucleotide sequence ID" value="NZ_JBHSGU010000002.1"/>
</dbReference>
<dbReference type="Gene3D" id="3.50.50.60">
    <property type="entry name" value="FAD/NAD(P)-binding domain"/>
    <property type="match status" value="1"/>
</dbReference>
<organism evidence="1 2">
    <name type="scientific">Glaciecola siphonariae</name>
    <dbReference type="NCBI Taxonomy" id="521012"/>
    <lineage>
        <taxon>Bacteria</taxon>
        <taxon>Pseudomonadati</taxon>
        <taxon>Pseudomonadota</taxon>
        <taxon>Gammaproteobacteria</taxon>
        <taxon>Alteromonadales</taxon>
        <taxon>Alteromonadaceae</taxon>
        <taxon>Glaciecola</taxon>
    </lineage>
</organism>
<protein>
    <submittedName>
        <fullName evidence="1">Tryptophan halogenase family protein</fullName>
        <ecNumber evidence="1">1.14.19.-</ecNumber>
    </submittedName>
</protein>
<dbReference type="EC" id="1.14.19.-" evidence="1"/>
<dbReference type="PANTHER" id="PTHR43747:SF4">
    <property type="entry name" value="FLAVIN-DEPENDENT TRYPTOPHAN HALOGENASE"/>
    <property type="match status" value="1"/>
</dbReference>
<dbReference type="InterPro" id="IPR033856">
    <property type="entry name" value="Trp_halogen"/>
</dbReference>
<evidence type="ECO:0000313" key="2">
    <source>
        <dbReference type="Proteomes" id="UP001595897"/>
    </source>
</evidence>
<comment type="caution">
    <text evidence="1">The sequence shown here is derived from an EMBL/GenBank/DDBJ whole genome shotgun (WGS) entry which is preliminary data.</text>
</comment>
<dbReference type="SUPFAM" id="SSF51905">
    <property type="entry name" value="FAD/NAD(P)-binding domain"/>
    <property type="match status" value="1"/>
</dbReference>
<sequence>MQRVVILGGGTSGWMAANLLRRHLDAHRFDITLVESPDIGTIGVGEGSTPHLKVFFDELNIPESQWMAACNATYKNGISFVNWTSHLESNRYFHPFPSFTDRQTAAAFLTHCHLKFKGIDAPTNPDQYFLSSYLSQHHLSPKVAPGKTGAPLNYAYHFDSTLLGKYLQNIACKEGVTHISNKVQDVAQHPDGRIASLLFEDGGVVNGDWFVDASGFRSQLMQQTLQVGFESFSDNLINDSAIALASHDISPISSETTATALNNGWAWRIPLTNRVGNGYVFSRAHCDFTQAEAELRAHIGDDASGEDARHIHMKVGQVQEHWHKNTIALGLSQGFIEPLEATALHLVLETLISFIANFKQGECVDADRKAFNQHMSRRYQGIRDYIVCHYKINTRSDTPYWQEVKRSVPISDNLRAVIDAWDAGQDITPTLQAQEMDKYYPAVSWYCLLAGYGRFNKQTRAPSAQAKHTLKQVQAYIAQSSAQFMSHATALTHA</sequence>